<accession>A0AAD8WGN3</accession>
<gene>
    <name evidence="1" type="ORF">QYE76_049803</name>
</gene>
<organism evidence="1 2">
    <name type="scientific">Lolium multiflorum</name>
    <name type="common">Italian ryegrass</name>
    <name type="synonym">Lolium perenne subsp. multiflorum</name>
    <dbReference type="NCBI Taxonomy" id="4521"/>
    <lineage>
        <taxon>Eukaryota</taxon>
        <taxon>Viridiplantae</taxon>
        <taxon>Streptophyta</taxon>
        <taxon>Embryophyta</taxon>
        <taxon>Tracheophyta</taxon>
        <taxon>Spermatophyta</taxon>
        <taxon>Magnoliopsida</taxon>
        <taxon>Liliopsida</taxon>
        <taxon>Poales</taxon>
        <taxon>Poaceae</taxon>
        <taxon>BOP clade</taxon>
        <taxon>Pooideae</taxon>
        <taxon>Poodae</taxon>
        <taxon>Poeae</taxon>
        <taxon>Poeae Chloroplast Group 2 (Poeae type)</taxon>
        <taxon>Loliodinae</taxon>
        <taxon>Loliinae</taxon>
        <taxon>Lolium</taxon>
    </lineage>
</organism>
<dbReference type="PANTHER" id="PTHR33103">
    <property type="entry name" value="OS01G0153900 PROTEIN"/>
    <property type="match status" value="1"/>
</dbReference>
<dbReference type="Proteomes" id="UP001231189">
    <property type="component" value="Unassembled WGS sequence"/>
</dbReference>
<reference evidence="1" key="1">
    <citation type="submission" date="2023-07" db="EMBL/GenBank/DDBJ databases">
        <title>A chromosome-level genome assembly of Lolium multiflorum.</title>
        <authorList>
            <person name="Chen Y."/>
            <person name="Copetti D."/>
            <person name="Kolliker R."/>
            <person name="Studer B."/>
        </authorList>
    </citation>
    <scope>NUCLEOTIDE SEQUENCE</scope>
    <source>
        <strain evidence="1">02402/16</strain>
        <tissue evidence="1">Leaf</tissue>
    </source>
</reference>
<dbReference type="Pfam" id="PF05056">
    <property type="entry name" value="DUF674"/>
    <property type="match status" value="2"/>
</dbReference>
<dbReference type="PANTHER" id="PTHR33103:SF52">
    <property type="entry name" value="OS01G0154100 PROTEIN"/>
    <property type="match status" value="1"/>
</dbReference>
<evidence type="ECO:0000313" key="2">
    <source>
        <dbReference type="Proteomes" id="UP001231189"/>
    </source>
</evidence>
<keyword evidence="2" id="KW-1185">Reference proteome</keyword>
<sequence>MKLLVNSKSHRVLYAEAGKDVVDFLFSLLTLPLGTVAKLVADDSTTAGSVVSLYSSVDELDDTYICRDNAKDALLTPAGGCSESDKLLQLPAAKAQQTAQIFRCNGTSYPNNCRSYVTIVDGTLCPNCGAKMSTRAQLVQPSASAAVSSRAAGAGFVQRVVTYTVMDDLKVAPMSTISGITLLNTFGITDIGSLQEKTVQLGYPEGLEILKASLQSKTVAPRLLRSTMASKERSRTKLTMKLLVDSKSHRVLYAEAGKDVVDFLFSLLTMPVGTVVKLLTAETMVGSVGNLYHSVDNLDDTYICRDDAKNDLLTPAAGCLGGKLLQLEAAPPESVDIYRCDSTIYNYPDCRKYMTKVYGATCQNCRSKMTTQLVEIVEPAAGGAVSSSAAAGAGFVQGIVTYTIMDDLKVAPMSSISGITLLNTFGVTNISSLNERTVQLGYVEKRKA</sequence>
<proteinExistence type="predicted"/>
<evidence type="ECO:0000313" key="1">
    <source>
        <dbReference type="EMBL" id="KAK1661644.1"/>
    </source>
</evidence>
<protein>
    <recommendedName>
        <fullName evidence="3">DUF674 family protein</fullName>
    </recommendedName>
</protein>
<dbReference type="InterPro" id="IPR007750">
    <property type="entry name" value="DUF674"/>
</dbReference>
<dbReference type="EMBL" id="JAUUTY010000003">
    <property type="protein sequence ID" value="KAK1661644.1"/>
    <property type="molecule type" value="Genomic_DNA"/>
</dbReference>
<comment type="caution">
    <text evidence="1">The sequence shown here is derived from an EMBL/GenBank/DDBJ whole genome shotgun (WGS) entry which is preliminary data.</text>
</comment>
<name>A0AAD8WGN3_LOLMU</name>
<dbReference type="AlphaFoldDB" id="A0AAD8WGN3"/>
<evidence type="ECO:0008006" key="3">
    <source>
        <dbReference type="Google" id="ProtNLM"/>
    </source>
</evidence>